<sequence length="205" mass="22547">MSGVAEILAAELTPSKEEVLRAWWPNFQEKGAFRLVDPAGEVGIDFVIGTDEADRYLQLPVTYRSAELDGGSVGQLEHSVLGTRYLTKATYDPVAVGEIVRVILAGDNEAQRSDAKPQILKIKGSGQTPSTEVTEVVIEDASEERVFANAKINGVGRSFELRLPRRLLPVKYLRASRVPSPRNITGVFSDSEEPLVIAELIWRDL</sequence>
<evidence type="ECO:0000259" key="5">
    <source>
        <dbReference type="Pfam" id="PF18085"/>
    </source>
</evidence>
<name>A0A7G5FCN9_9CORY</name>
<evidence type="ECO:0000256" key="4">
    <source>
        <dbReference type="ARBA" id="ARBA00022840"/>
    </source>
</evidence>
<reference evidence="6 7" key="1">
    <citation type="submission" date="2020-07" db="EMBL/GenBank/DDBJ databases">
        <title>non toxigenic Corynebacterium sp. nov from a clinical source.</title>
        <authorList>
            <person name="Bernier A.-M."/>
            <person name="Bernard K."/>
        </authorList>
    </citation>
    <scope>NUCLEOTIDE SEQUENCE [LARGE SCALE GENOMIC DNA]</scope>
    <source>
        <strain evidence="7">NML 93-0612</strain>
    </source>
</reference>
<dbReference type="Proteomes" id="UP000515570">
    <property type="component" value="Chromosome"/>
</dbReference>
<accession>A0A7G5FCN9</accession>
<organism evidence="6 7">
    <name type="scientific">Corynebacterium hindlerae</name>
    <dbReference type="NCBI Taxonomy" id="699041"/>
    <lineage>
        <taxon>Bacteria</taxon>
        <taxon>Bacillati</taxon>
        <taxon>Actinomycetota</taxon>
        <taxon>Actinomycetes</taxon>
        <taxon>Mycobacteriales</taxon>
        <taxon>Corynebacteriaceae</taxon>
        <taxon>Corynebacterium</taxon>
    </lineage>
</organism>
<gene>
    <name evidence="6" type="ORF">HW450_08355</name>
</gene>
<dbReference type="RefSeq" id="WP_182385189.1">
    <property type="nucleotide sequence ID" value="NZ_CP059833.1"/>
</dbReference>
<keyword evidence="3" id="KW-0418">Kinase</keyword>
<dbReference type="EMBL" id="CP059833">
    <property type="protein sequence ID" value="QMV84380.1"/>
    <property type="molecule type" value="Genomic_DNA"/>
</dbReference>
<keyword evidence="2" id="KW-0547">Nucleotide-binding</keyword>
<evidence type="ECO:0000313" key="6">
    <source>
        <dbReference type="EMBL" id="QMV84380.1"/>
    </source>
</evidence>
<keyword evidence="1" id="KW-0808">Transferase</keyword>
<protein>
    <recommendedName>
        <fullName evidence="5">Maltokinase N-terminal cap domain-containing protein</fullName>
    </recommendedName>
</protein>
<dbReference type="AlphaFoldDB" id="A0A7G5FCN9"/>
<dbReference type="InterPro" id="IPR040999">
    <property type="entry name" value="Mak_N_cap"/>
</dbReference>
<keyword evidence="7" id="KW-1185">Reference proteome</keyword>
<dbReference type="Pfam" id="PF18085">
    <property type="entry name" value="Mak_N_cap"/>
    <property type="match status" value="1"/>
</dbReference>
<dbReference type="GO" id="GO:0005524">
    <property type="term" value="F:ATP binding"/>
    <property type="evidence" value="ECO:0007669"/>
    <property type="project" value="UniProtKB-KW"/>
</dbReference>
<evidence type="ECO:0000256" key="1">
    <source>
        <dbReference type="ARBA" id="ARBA00022679"/>
    </source>
</evidence>
<dbReference type="NCBIfam" id="NF047743">
    <property type="entry name" value="CG0192_fam"/>
    <property type="match status" value="1"/>
</dbReference>
<evidence type="ECO:0000256" key="2">
    <source>
        <dbReference type="ARBA" id="ARBA00022741"/>
    </source>
</evidence>
<keyword evidence="4" id="KW-0067">ATP-binding</keyword>
<evidence type="ECO:0000313" key="7">
    <source>
        <dbReference type="Proteomes" id="UP000515570"/>
    </source>
</evidence>
<evidence type="ECO:0000256" key="3">
    <source>
        <dbReference type="ARBA" id="ARBA00022777"/>
    </source>
</evidence>
<feature type="domain" description="Maltokinase N-terminal cap" evidence="5">
    <location>
        <begin position="27"/>
        <end position="92"/>
    </location>
</feature>
<dbReference type="GO" id="GO:0016301">
    <property type="term" value="F:kinase activity"/>
    <property type="evidence" value="ECO:0007669"/>
    <property type="project" value="UniProtKB-KW"/>
</dbReference>
<proteinExistence type="predicted"/>